<proteinExistence type="inferred from homology"/>
<keyword evidence="7" id="KW-0963">Cytoplasm</keyword>
<evidence type="ECO:0000256" key="4">
    <source>
        <dbReference type="ARBA" id="ARBA00005501"/>
    </source>
</evidence>
<reference evidence="19" key="1">
    <citation type="submission" date="2020-05" db="EMBL/GenBank/DDBJ databases">
        <title>Mycena genomes resolve the evolution of fungal bioluminescence.</title>
        <authorList>
            <person name="Tsai I.J."/>
        </authorList>
    </citation>
    <scope>NUCLEOTIDE SEQUENCE</scope>
    <source>
        <strain evidence="19">160909Yilan</strain>
    </source>
</reference>
<dbReference type="GO" id="GO:0051301">
    <property type="term" value="P:cell division"/>
    <property type="evidence" value="ECO:0007669"/>
    <property type="project" value="UniProtKB-KW"/>
</dbReference>
<evidence type="ECO:0000256" key="14">
    <source>
        <dbReference type="ARBA" id="ARBA00023242"/>
    </source>
</evidence>
<comment type="subcellular location">
    <subcellularLocation>
        <location evidence="3">Chromosome</location>
        <location evidence="3">Centromere</location>
        <location evidence="3">Kinetochore</location>
    </subcellularLocation>
    <subcellularLocation>
        <location evidence="2">Cytoplasm</location>
        <location evidence="2">Cytoskeleton</location>
        <location evidence="2">Spindle</location>
    </subcellularLocation>
    <subcellularLocation>
        <location evidence="1">Nucleus</location>
    </subcellularLocation>
</comment>
<dbReference type="AlphaFoldDB" id="A0A8H6ZEA9"/>
<dbReference type="Proteomes" id="UP000623467">
    <property type="component" value="Unassembled WGS sequence"/>
</dbReference>
<dbReference type="GO" id="GO:0042729">
    <property type="term" value="C:DASH complex"/>
    <property type="evidence" value="ECO:0007669"/>
    <property type="project" value="InterPro"/>
</dbReference>
<protein>
    <recommendedName>
        <fullName evidence="5">DASH complex subunit DAD2</fullName>
    </recommendedName>
    <alternativeName>
        <fullName evidence="17">Outer kinetochore protein DAD2</fullName>
    </alternativeName>
</protein>
<keyword evidence="11" id="KW-0159">Chromosome partition</keyword>
<dbReference type="InterPro" id="IPR013963">
    <property type="entry name" value="DASH_Dad2"/>
</dbReference>
<evidence type="ECO:0000256" key="10">
    <source>
        <dbReference type="ARBA" id="ARBA00022776"/>
    </source>
</evidence>
<keyword evidence="15" id="KW-0131">Cell cycle</keyword>
<comment type="caution">
    <text evidence="19">The sequence shown here is derived from an EMBL/GenBank/DDBJ whole genome shotgun (WGS) entry which is preliminary data.</text>
</comment>
<keyword evidence="13" id="KW-0206">Cytoskeleton</keyword>
<evidence type="ECO:0000313" key="20">
    <source>
        <dbReference type="Proteomes" id="UP000623467"/>
    </source>
</evidence>
<name>A0A8H6ZEA9_9AGAR</name>
<evidence type="ECO:0000313" key="19">
    <source>
        <dbReference type="EMBL" id="KAF7375944.1"/>
    </source>
</evidence>
<keyword evidence="16" id="KW-0137">Centromere</keyword>
<keyword evidence="14" id="KW-0539">Nucleus</keyword>
<dbReference type="GO" id="GO:0005874">
    <property type="term" value="C:microtubule"/>
    <property type="evidence" value="ECO:0007669"/>
    <property type="project" value="UniProtKB-KW"/>
</dbReference>
<evidence type="ECO:0000256" key="6">
    <source>
        <dbReference type="ARBA" id="ARBA00022454"/>
    </source>
</evidence>
<keyword evidence="20" id="KW-1185">Reference proteome</keyword>
<feature type="region of interest" description="Disordered" evidence="18">
    <location>
        <begin position="92"/>
        <end position="131"/>
    </location>
</feature>
<evidence type="ECO:0000256" key="17">
    <source>
        <dbReference type="ARBA" id="ARBA00030568"/>
    </source>
</evidence>
<evidence type="ECO:0000256" key="1">
    <source>
        <dbReference type="ARBA" id="ARBA00004123"/>
    </source>
</evidence>
<evidence type="ECO:0000256" key="13">
    <source>
        <dbReference type="ARBA" id="ARBA00023212"/>
    </source>
</evidence>
<evidence type="ECO:0000256" key="18">
    <source>
        <dbReference type="SAM" id="MobiDB-lite"/>
    </source>
</evidence>
<evidence type="ECO:0000256" key="8">
    <source>
        <dbReference type="ARBA" id="ARBA00022618"/>
    </source>
</evidence>
<keyword evidence="10" id="KW-0498">Mitosis</keyword>
<evidence type="ECO:0000256" key="9">
    <source>
        <dbReference type="ARBA" id="ARBA00022701"/>
    </source>
</evidence>
<gene>
    <name evidence="19" type="ORF">MSAN_00009000</name>
</gene>
<sequence length="131" mass="14261">MSRQSVAANRTSHAPASNPANAAAAAAKFLEKKKEFDAVSAFQRASALYLQRIEGLAENCETMADAGRIHGEVLEQWPRMFQILSLFLASREETSDDSGETMQPGPGQRLVRIPVEELQDGAEGQRQQTSG</sequence>
<dbReference type="GO" id="GO:0044732">
    <property type="term" value="C:mitotic spindle pole body"/>
    <property type="evidence" value="ECO:0007669"/>
    <property type="project" value="TreeGrafter"/>
</dbReference>
<dbReference type="PANTHER" id="PTHR28036">
    <property type="entry name" value="DASH COMPLEX SUBUNIT DAD2"/>
    <property type="match status" value="1"/>
</dbReference>
<dbReference type="GO" id="GO:1990023">
    <property type="term" value="C:mitotic spindle midzone"/>
    <property type="evidence" value="ECO:0007669"/>
    <property type="project" value="TreeGrafter"/>
</dbReference>
<evidence type="ECO:0000256" key="15">
    <source>
        <dbReference type="ARBA" id="ARBA00023306"/>
    </source>
</evidence>
<dbReference type="OrthoDB" id="3230169at2759"/>
<dbReference type="GO" id="GO:0000278">
    <property type="term" value="P:mitotic cell cycle"/>
    <property type="evidence" value="ECO:0007669"/>
    <property type="project" value="InterPro"/>
</dbReference>
<comment type="similarity">
    <text evidence="4">Belongs to the DASH complex DAD2 family.</text>
</comment>
<evidence type="ECO:0000256" key="11">
    <source>
        <dbReference type="ARBA" id="ARBA00022829"/>
    </source>
</evidence>
<keyword evidence="9" id="KW-0493">Microtubule</keyword>
<dbReference type="PANTHER" id="PTHR28036:SF1">
    <property type="entry name" value="DASH COMPLEX SUBUNIT DAD2"/>
    <property type="match status" value="1"/>
</dbReference>
<organism evidence="19 20">
    <name type="scientific">Mycena sanguinolenta</name>
    <dbReference type="NCBI Taxonomy" id="230812"/>
    <lineage>
        <taxon>Eukaryota</taxon>
        <taxon>Fungi</taxon>
        <taxon>Dikarya</taxon>
        <taxon>Basidiomycota</taxon>
        <taxon>Agaricomycotina</taxon>
        <taxon>Agaricomycetes</taxon>
        <taxon>Agaricomycetidae</taxon>
        <taxon>Agaricales</taxon>
        <taxon>Marasmiineae</taxon>
        <taxon>Mycenaceae</taxon>
        <taxon>Mycena</taxon>
    </lineage>
</organism>
<dbReference type="EMBL" id="JACAZH010000001">
    <property type="protein sequence ID" value="KAF7375944.1"/>
    <property type="molecule type" value="Genomic_DNA"/>
</dbReference>
<evidence type="ECO:0000256" key="7">
    <source>
        <dbReference type="ARBA" id="ARBA00022490"/>
    </source>
</evidence>
<feature type="region of interest" description="Disordered" evidence="18">
    <location>
        <begin position="1"/>
        <end position="22"/>
    </location>
</feature>
<evidence type="ECO:0000256" key="16">
    <source>
        <dbReference type="ARBA" id="ARBA00023328"/>
    </source>
</evidence>
<accession>A0A8H6ZEA9</accession>
<evidence type="ECO:0000256" key="3">
    <source>
        <dbReference type="ARBA" id="ARBA00004629"/>
    </source>
</evidence>
<keyword evidence="8" id="KW-0132">Cell division</keyword>
<dbReference type="GO" id="GO:0008608">
    <property type="term" value="P:attachment of spindle microtubules to kinetochore"/>
    <property type="evidence" value="ECO:0007669"/>
    <property type="project" value="TreeGrafter"/>
</dbReference>
<evidence type="ECO:0000256" key="12">
    <source>
        <dbReference type="ARBA" id="ARBA00022838"/>
    </source>
</evidence>
<keyword evidence="12" id="KW-0995">Kinetochore</keyword>
<evidence type="ECO:0000256" key="5">
    <source>
        <dbReference type="ARBA" id="ARBA00020260"/>
    </source>
</evidence>
<evidence type="ECO:0000256" key="2">
    <source>
        <dbReference type="ARBA" id="ARBA00004186"/>
    </source>
</evidence>
<dbReference type="Pfam" id="PF08654">
    <property type="entry name" value="DASH_Dad2"/>
    <property type="match status" value="1"/>
</dbReference>
<feature type="compositionally biased region" description="Polar residues" evidence="18">
    <location>
        <begin position="1"/>
        <end position="12"/>
    </location>
</feature>
<keyword evidence="6" id="KW-0158">Chromosome</keyword>